<dbReference type="SUPFAM" id="SSF46894">
    <property type="entry name" value="C-terminal effector domain of the bipartite response regulators"/>
    <property type="match status" value="1"/>
</dbReference>
<dbReference type="RefSeq" id="WP_251804239.1">
    <property type="nucleotide sequence ID" value="NZ_JAMQOL010000078.1"/>
</dbReference>
<dbReference type="GO" id="GO:0016787">
    <property type="term" value="F:hydrolase activity"/>
    <property type="evidence" value="ECO:0007669"/>
    <property type="project" value="UniProtKB-KW"/>
</dbReference>
<evidence type="ECO:0000313" key="3">
    <source>
        <dbReference type="Proteomes" id="UP001523216"/>
    </source>
</evidence>
<keyword evidence="3" id="KW-1185">Reference proteome</keyword>
<dbReference type="PANTHER" id="PTHR43433:SF8">
    <property type="entry name" value="BIFUNCTIONAL LIPASE_ADENYLATE CYCLASE LIPJ"/>
    <property type="match status" value="1"/>
</dbReference>
<organism evidence="2 3">
    <name type="scientific">Paractinoplanes hotanensis</name>
    <dbReference type="NCBI Taxonomy" id="2906497"/>
    <lineage>
        <taxon>Bacteria</taxon>
        <taxon>Bacillati</taxon>
        <taxon>Actinomycetota</taxon>
        <taxon>Actinomycetes</taxon>
        <taxon>Micromonosporales</taxon>
        <taxon>Micromonosporaceae</taxon>
        <taxon>Paractinoplanes</taxon>
    </lineage>
</organism>
<dbReference type="InterPro" id="IPR000792">
    <property type="entry name" value="Tscrpt_reg_LuxR_C"/>
</dbReference>
<evidence type="ECO:0000313" key="2">
    <source>
        <dbReference type="EMBL" id="MCM4084489.1"/>
    </source>
</evidence>
<accession>A0ABT0YEM0</accession>
<protein>
    <submittedName>
        <fullName evidence="2">Alpha/beta fold hydrolase</fullName>
    </submittedName>
</protein>
<dbReference type="InterPro" id="IPR029058">
    <property type="entry name" value="AB_hydrolase_fold"/>
</dbReference>
<dbReference type="InterPro" id="IPR016032">
    <property type="entry name" value="Sig_transdc_resp-reg_C-effctor"/>
</dbReference>
<comment type="caution">
    <text evidence="2">The sequence shown here is derived from an EMBL/GenBank/DDBJ whole genome shotgun (WGS) entry which is preliminary data.</text>
</comment>
<dbReference type="SUPFAM" id="SSF53474">
    <property type="entry name" value="alpha/beta-Hydrolases"/>
    <property type="match status" value="1"/>
</dbReference>
<dbReference type="CDD" id="cd06170">
    <property type="entry name" value="LuxR_C_like"/>
    <property type="match status" value="1"/>
</dbReference>
<keyword evidence="2" id="KW-0378">Hydrolase</keyword>
<dbReference type="Proteomes" id="UP001523216">
    <property type="component" value="Unassembled WGS sequence"/>
</dbReference>
<dbReference type="SMART" id="SM00421">
    <property type="entry name" value="HTH_LUXR"/>
    <property type="match status" value="1"/>
</dbReference>
<dbReference type="Pfam" id="PF00196">
    <property type="entry name" value="GerE"/>
    <property type="match status" value="1"/>
</dbReference>
<name>A0ABT0YEM0_9ACTN</name>
<reference evidence="2 3" key="1">
    <citation type="submission" date="2022-06" db="EMBL/GenBank/DDBJ databases">
        <title>Actinoplanes abujensis sp. nov., isolated from Nigerian arid soil.</title>
        <authorList>
            <person name="Ding P."/>
        </authorList>
    </citation>
    <scope>NUCLEOTIDE SEQUENCE [LARGE SCALE GENOMIC DNA]</scope>
    <source>
        <strain evidence="3">TRM88002</strain>
    </source>
</reference>
<dbReference type="Pfam" id="PF00561">
    <property type="entry name" value="Abhydrolase_1"/>
    <property type="match status" value="1"/>
</dbReference>
<dbReference type="EMBL" id="JAMQOL010000078">
    <property type="protein sequence ID" value="MCM4084489.1"/>
    <property type="molecule type" value="Genomic_DNA"/>
</dbReference>
<sequence>MRQRLDRVVLDDGTAVAYASIGSGRPLVYVMGWLTHLRLGWELPAERALYEALAQGGRLVRYDRAGCGLSPATQRPASLAYELEQLGAVAATLGEPFDLMGTSMGAPVAAAWAAAHPASVRCLVLYGGWVRGAELSAPGVRENVLGLVEAHWGLGSDVLTDIFAPDADAATRAGQARYQRACSSAATARDLLALSYDLDVGDLLGRVRTPTLVVHRTGDRAAPVAQAEALAAGISGARLTLLPGRSHLPYAGDRDELVRVIRRFLGRPVARRRAEGLTARQREVAALVSQGCTNREIAIRLGIDERSAEGHVERIRLRLGFRSRAQIAAWYSAQWGISPPAPGAGARPR</sequence>
<dbReference type="InterPro" id="IPR050471">
    <property type="entry name" value="AB_hydrolase"/>
</dbReference>
<dbReference type="InterPro" id="IPR036388">
    <property type="entry name" value="WH-like_DNA-bd_sf"/>
</dbReference>
<gene>
    <name evidence="2" type="ORF">LXN57_43845</name>
</gene>
<dbReference type="InterPro" id="IPR000073">
    <property type="entry name" value="AB_hydrolase_1"/>
</dbReference>
<dbReference type="PRINTS" id="PR00038">
    <property type="entry name" value="HTHLUXR"/>
</dbReference>
<dbReference type="PRINTS" id="PR00111">
    <property type="entry name" value="ABHYDROLASE"/>
</dbReference>
<feature type="domain" description="HTH luxR-type" evidence="1">
    <location>
        <begin position="270"/>
        <end position="335"/>
    </location>
</feature>
<proteinExistence type="predicted"/>
<evidence type="ECO:0000259" key="1">
    <source>
        <dbReference type="PROSITE" id="PS50043"/>
    </source>
</evidence>
<dbReference type="PANTHER" id="PTHR43433">
    <property type="entry name" value="HYDROLASE, ALPHA/BETA FOLD FAMILY PROTEIN"/>
    <property type="match status" value="1"/>
</dbReference>
<dbReference type="PROSITE" id="PS50043">
    <property type="entry name" value="HTH_LUXR_2"/>
    <property type="match status" value="1"/>
</dbReference>
<dbReference type="Gene3D" id="3.40.50.1820">
    <property type="entry name" value="alpha/beta hydrolase"/>
    <property type="match status" value="1"/>
</dbReference>
<dbReference type="Gene3D" id="1.10.10.10">
    <property type="entry name" value="Winged helix-like DNA-binding domain superfamily/Winged helix DNA-binding domain"/>
    <property type="match status" value="1"/>
</dbReference>